<keyword evidence="3" id="KW-0647">Proteasome</keyword>
<feature type="compositionally biased region" description="Polar residues" evidence="1">
    <location>
        <begin position="103"/>
        <end position="121"/>
    </location>
</feature>
<protein>
    <submittedName>
        <fullName evidence="3">Proteasome-activating nucleotidase</fullName>
    </submittedName>
</protein>
<evidence type="ECO:0000259" key="2">
    <source>
        <dbReference type="SMART" id="SM00382"/>
    </source>
</evidence>
<proteinExistence type="predicted"/>
<evidence type="ECO:0000313" key="3">
    <source>
        <dbReference type="EMBL" id="RFU72998.1"/>
    </source>
</evidence>
<keyword evidence="4" id="KW-1185">Reference proteome</keyword>
<dbReference type="Pfam" id="PF23232">
    <property type="entry name" value="AAA_lid_13"/>
    <property type="match status" value="1"/>
</dbReference>
<comment type="caution">
    <text evidence="3">The sequence shown here is derived from an EMBL/GenBank/DDBJ whole genome shotgun (WGS) entry which is preliminary data.</text>
</comment>
<organism evidence="3 4">
    <name type="scientific">Trichoderma arundinaceum</name>
    <dbReference type="NCBI Taxonomy" id="490622"/>
    <lineage>
        <taxon>Eukaryota</taxon>
        <taxon>Fungi</taxon>
        <taxon>Dikarya</taxon>
        <taxon>Ascomycota</taxon>
        <taxon>Pezizomycotina</taxon>
        <taxon>Sordariomycetes</taxon>
        <taxon>Hypocreomycetidae</taxon>
        <taxon>Hypocreales</taxon>
        <taxon>Hypocreaceae</taxon>
        <taxon>Trichoderma</taxon>
    </lineage>
</organism>
<dbReference type="InterPro" id="IPR003959">
    <property type="entry name" value="ATPase_AAA_core"/>
</dbReference>
<gene>
    <name evidence="3" type="ORF">TARUN_9256</name>
</gene>
<evidence type="ECO:0000313" key="4">
    <source>
        <dbReference type="Proteomes" id="UP000266272"/>
    </source>
</evidence>
<dbReference type="GO" id="GO:0005524">
    <property type="term" value="F:ATP binding"/>
    <property type="evidence" value="ECO:0007669"/>
    <property type="project" value="InterPro"/>
</dbReference>
<feature type="region of interest" description="Disordered" evidence="1">
    <location>
        <begin position="310"/>
        <end position="398"/>
    </location>
</feature>
<dbReference type="GO" id="GO:0000502">
    <property type="term" value="C:proteasome complex"/>
    <property type="evidence" value="ECO:0007669"/>
    <property type="project" value="UniProtKB-KW"/>
</dbReference>
<evidence type="ECO:0000256" key="1">
    <source>
        <dbReference type="SAM" id="MobiDB-lite"/>
    </source>
</evidence>
<dbReference type="GO" id="GO:0016887">
    <property type="term" value="F:ATP hydrolysis activity"/>
    <property type="evidence" value="ECO:0007669"/>
    <property type="project" value="InterPro"/>
</dbReference>
<feature type="region of interest" description="Disordered" evidence="1">
    <location>
        <begin position="97"/>
        <end position="121"/>
    </location>
</feature>
<dbReference type="Pfam" id="PF00004">
    <property type="entry name" value="AAA"/>
    <property type="match status" value="1"/>
</dbReference>
<reference evidence="3 4" key="1">
    <citation type="journal article" date="2018" name="PLoS Pathog.">
        <title>Evolution of structural diversity of trichothecenes, a family of toxins produced by plant pathogenic and entomopathogenic fungi.</title>
        <authorList>
            <person name="Proctor R.H."/>
            <person name="McCormick S.P."/>
            <person name="Kim H.S."/>
            <person name="Cardoza R.E."/>
            <person name="Stanley A.M."/>
            <person name="Lindo L."/>
            <person name="Kelly A."/>
            <person name="Brown D.W."/>
            <person name="Lee T."/>
            <person name="Vaughan M.M."/>
            <person name="Alexander N.J."/>
            <person name="Busman M."/>
            <person name="Gutierrez S."/>
        </authorList>
    </citation>
    <scope>NUCLEOTIDE SEQUENCE [LARGE SCALE GENOMIC DNA]</scope>
    <source>
        <strain evidence="3 4">IBT 40837</strain>
    </source>
</reference>
<feature type="compositionally biased region" description="Acidic residues" evidence="1">
    <location>
        <begin position="380"/>
        <end position="397"/>
    </location>
</feature>
<dbReference type="Gene3D" id="3.40.50.300">
    <property type="entry name" value="P-loop containing nucleotide triphosphate hydrolases"/>
    <property type="match status" value="1"/>
</dbReference>
<dbReference type="STRING" id="490622.A0A395NA58"/>
<dbReference type="PANTHER" id="PTHR46411">
    <property type="entry name" value="FAMILY ATPASE, PUTATIVE-RELATED"/>
    <property type="match status" value="1"/>
</dbReference>
<feature type="region of interest" description="Disordered" evidence="1">
    <location>
        <begin position="1"/>
        <end position="56"/>
    </location>
</feature>
<dbReference type="EMBL" id="PXOA01000728">
    <property type="protein sequence ID" value="RFU72998.1"/>
    <property type="molecule type" value="Genomic_DNA"/>
</dbReference>
<dbReference type="InterPro" id="IPR003593">
    <property type="entry name" value="AAA+_ATPase"/>
</dbReference>
<dbReference type="PANTHER" id="PTHR46411:SF2">
    <property type="entry name" value="AAA+ ATPASE DOMAIN-CONTAINING PROTEIN"/>
    <property type="match status" value="1"/>
</dbReference>
<accession>A0A395NA58</accession>
<feature type="domain" description="AAA+ ATPase" evidence="2">
    <location>
        <begin position="790"/>
        <end position="917"/>
    </location>
</feature>
<dbReference type="AlphaFoldDB" id="A0A395NA58"/>
<dbReference type="OrthoDB" id="10042665at2759"/>
<dbReference type="Proteomes" id="UP000266272">
    <property type="component" value="Unassembled WGS sequence"/>
</dbReference>
<dbReference type="SUPFAM" id="SSF52540">
    <property type="entry name" value="P-loop containing nucleoside triphosphate hydrolases"/>
    <property type="match status" value="1"/>
</dbReference>
<name>A0A395NA58_TRIAR</name>
<dbReference type="InterPro" id="IPR056599">
    <property type="entry name" value="AAA_lid_fung"/>
</dbReference>
<dbReference type="CDD" id="cd19481">
    <property type="entry name" value="RecA-like_protease"/>
    <property type="match status" value="1"/>
</dbReference>
<dbReference type="InterPro" id="IPR027417">
    <property type="entry name" value="P-loop_NTPase"/>
</dbReference>
<dbReference type="SMART" id="SM00382">
    <property type="entry name" value="AAA"/>
    <property type="match status" value="1"/>
</dbReference>
<sequence length="1019" mass="114820">MHRLLHRVPEPVPEAPTGREESHQPKWHSGLHKERGLKPRALQPTTSSGGPDLRRALGGKQKLLSGAAIKSTISDNRTGNSQARFLIALDKSSGKSLLDSGSPIPSSDSAGIQPPESSVNTVVSRTGSTRSAAIAALTQNNYDVGNAIWHLLQPAPIANYFWRSDTPLDPAVKYNKALEAAATLNEETAKIPRSAEIHSHLIEQATNLGIDISGDSIQSTIFQTLLLEISGLEEQRATGNHLHEFRDPQSKNLQTPANAGPFRLELYNDSPQSAFYSRLLDIRNKLQYEIDALARLGRLTENPNSTRVRIVAASRSEPSYREPYRESLGSYSSENSRDDGNGSRGSRGNRGNRRVVDEGSDDNNNRRSMAIVRHRRPVDIDDSDSDETEPPFEDDENTPCWLLAHTATTVASDSESEDEEFGKTLHAEIFGPKGCSPIKNPPGVRHIVRNNPRISFVIERQFHRGTFLRQTVNVISDSLKKFLSVYKPGANSAPSSFNWDMNLVLFHHRQEIEKATEDLKDDEQVQVEQLLEATREDHEEATALFKRGLVTLVHLRKLFFCHTVLVSSGEPVETFRCGRQPLRFNHARGTLSVEVFHWLYDGKFHLASDLMIIRAPQGPIEIKSLKAYPLQYASPEIQQLVAARSKTYWMCRQRSFVSYCATDHIQRTQGPSNHRFMIDYDTYRELHPDADEFTDDLIDSADPMGEEEMMRDEPPGNGLELVFPSKISGFSIQDKKWKTLLVDYIRPVTWNTVAFDRLVLKPVAKELIQAVVQVHNNKERSADLMQGKGNGSLILLHGPPGTGKTLTAESVAELVQRPLYRVTCGDVGTDPESVENYLEAVLYIGKIWGCVVLLDEADVFLEERTLTDLHRNALVSVFLRVLEYYDGILILTSNRVGTFDEAFKSRIKLALHYTSLGKADRRKVWRNFFKTLKETDPEYVDFEDLDDHLDDLANIELNGRDIRNAISVARELAQFRKGEKMNYEHIRHVISIGEEFEKYLDKTHGHTTSDWLKENGIRA</sequence>